<dbReference type="InterPro" id="IPR050398">
    <property type="entry name" value="HssS/ArlS-like"/>
</dbReference>
<comment type="subcellular location">
    <subcellularLocation>
        <location evidence="2">Cell membrane</location>
        <topology evidence="2">Multi-pass membrane protein</topology>
    </subcellularLocation>
</comment>
<feature type="coiled-coil region" evidence="12">
    <location>
        <begin position="219"/>
        <end position="246"/>
    </location>
</feature>
<dbReference type="InterPro" id="IPR036890">
    <property type="entry name" value="HATPase_C_sf"/>
</dbReference>
<comment type="catalytic activity">
    <reaction evidence="1">
        <text>ATP + protein L-histidine = ADP + protein N-phospho-L-histidine.</text>
        <dbReference type="EC" id="2.7.13.3"/>
    </reaction>
</comment>
<keyword evidence="6" id="KW-0808">Transferase</keyword>
<keyword evidence="10" id="KW-0902">Two-component regulatory system</keyword>
<proteinExistence type="predicted"/>
<reference evidence="15 17" key="2">
    <citation type="submission" date="2018-07" db="EMBL/GenBank/DDBJ databases">
        <title>Complete genome of the Arcobacter trophiarum type strain LMG 25534.</title>
        <authorList>
            <person name="Miller W.G."/>
            <person name="Yee E."/>
        </authorList>
    </citation>
    <scope>NUCLEOTIDE SEQUENCE [LARGE SCALE GENOMIC DNA]</scope>
    <source>
        <strain evidence="15 17">LMG 25534</strain>
    </source>
</reference>
<evidence type="ECO:0000256" key="9">
    <source>
        <dbReference type="ARBA" id="ARBA00022840"/>
    </source>
</evidence>
<dbReference type="KEGG" id="atp:ATR_0188"/>
<evidence type="ECO:0000256" key="4">
    <source>
        <dbReference type="ARBA" id="ARBA00022475"/>
    </source>
</evidence>
<dbReference type="SUPFAM" id="SSF47384">
    <property type="entry name" value="Homodimeric domain of signal transducing histidine kinase"/>
    <property type="match status" value="1"/>
</dbReference>
<dbReference type="PANTHER" id="PTHR45528:SF1">
    <property type="entry name" value="SENSOR HISTIDINE KINASE CPXA"/>
    <property type="match status" value="1"/>
</dbReference>
<gene>
    <name evidence="15" type="ORF">ATR_0188</name>
    <name evidence="16" type="ORF">CRU87_01775</name>
</gene>
<evidence type="ECO:0000259" key="14">
    <source>
        <dbReference type="PROSITE" id="PS50109"/>
    </source>
</evidence>
<evidence type="ECO:0000256" key="8">
    <source>
        <dbReference type="ARBA" id="ARBA00022777"/>
    </source>
</evidence>
<name>A0AAD0QIH5_9BACT</name>
<evidence type="ECO:0000256" key="5">
    <source>
        <dbReference type="ARBA" id="ARBA00022553"/>
    </source>
</evidence>
<keyword evidence="12" id="KW-0175">Coiled coil</keyword>
<keyword evidence="13" id="KW-1133">Transmembrane helix</keyword>
<dbReference type="SUPFAM" id="SSF55874">
    <property type="entry name" value="ATPase domain of HSP90 chaperone/DNA topoisomerase II/histidine kinase"/>
    <property type="match status" value="1"/>
</dbReference>
<keyword evidence="7" id="KW-0547">Nucleotide-binding</keyword>
<dbReference type="InterPro" id="IPR005467">
    <property type="entry name" value="His_kinase_dom"/>
</dbReference>
<dbReference type="Pfam" id="PF02518">
    <property type="entry name" value="HATPase_c"/>
    <property type="match status" value="1"/>
</dbReference>
<keyword evidence="9" id="KW-0067">ATP-binding</keyword>
<dbReference type="PANTHER" id="PTHR45528">
    <property type="entry name" value="SENSOR HISTIDINE KINASE CPXA"/>
    <property type="match status" value="1"/>
</dbReference>
<dbReference type="Proteomes" id="UP000289132">
    <property type="component" value="Unassembled WGS sequence"/>
</dbReference>
<dbReference type="GO" id="GO:0005524">
    <property type="term" value="F:ATP binding"/>
    <property type="evidence" value="ECO:0007669"/>
    <property type="project" value="UniProtKB-KW"/>
</dbReference>
<keyword evidence="5" id="KW-0597">Phosphoprotein</keyword>
<keyword evidence="4" id="KW-1003">Cell membrane</keyword>
<evidence type="ECO:0000313" key="17">
    <source>
        <dbReference type="Proteomes" id="UP000254504"/>
    </source>
</evidence>
<feature type="transmembrane region" description="Helical" evidence="13">
    <location>
        <begin position="12"/>
        <end position="31"/>
    </location>
</feature>
<evidence type="ECO:0000256" key="13">
    <source>
        <dbReference type="SAM" id="Phobius"/>
    </source>
</evidence>
<evidence type="ECO:0000256" key="11">
    <source>
        <dbReference type="ARBA" id="ARBA00023136"/>
    </source>
</evidence>
<evidence type="ECO:0000256" key="1">
    <source>
        <dbReference type="ARBA" id="ARBA00000085"/>
    </source>
</evidence>
<dbReference type="Proteomes" id="UP000254504">
    <property type="component" value="Chromosome"/>
</dbReference>
<sequence>MNIKLPKSSTLLFINILIFLSITLFAYSILLENIKINNVKNQEILFFQIKEKSSALLTKVLQKYHKQKELIGNKHMFALTLFEQGLDIDEIKKILNQDFEQEKFEVILLNRDLIIEDSSIFTDIGTNLSLLKKQFEKFENSDNIDVSIPEYSLEYLNFVSYSTSKLKDGRYLQISYSYGKFLDELRDIQEFINSSTIIKKSISYIIFNGYVGNFAFKMVPTYKQTIEELENRLKKGNELLEALKGNSYISYYKESKEEKIHIAYLLQDSPIYDDAEILYCIVFDENDYNKDIFYLRLFSFFVFISGATAIYLTYKLRTKELLLNYKDKFIAHSIHEIKTPLSIITINTQLREKLYGSDRYTIKIDGALKTLENSYEDMTFLHTKDKIEYEIIEIDLKRALENRVKYFDTIANCQNRKIELIAYNNLYPTMSKIELNRLVDNNISNAIKYSQIGSTISIILKNNTLEFHSKGAKIENPKEIFKRYKREDKNTGGHGLGLAIVSDICKKYNFDIEVESKNSINTFRYILNI</sequence>
<dbReference type="InterPro" id="IPR036097">
    <property type="entry name" value="HisK_dim/P_sf"/>
</dbReference>
<dbReference type="SMART" id="SM00387">
    <property type="entry name" value="HATPase_c"/>
    <property type="match status" value="1"/>
</dbReference>
<organism evidence="15 17">
    <name type="scientific">Aliarcobacter trophiarum LMG 25534</name>
    <dbReference type="NCBI Taxonomy" id="1032241"/>
    <lineage>
        <taxon>Bacteria</taxon>
        <taxon>Pseudomonadati</taxon>
        <taxon>Campylobacterota</taxon>
        <taxon>Epsilonproteobacteria</taxon>
        <taxon>Campylobacterales</taxon>
        <taxon>Arcobacteraceae</taxon>
        <taxon>Aliarcobacter</taxon>
    </lineage>
</organism>
<feature type="transmembrane region" description="Helical" evidence="13">
    <location>
        <begin position="293"/>
        <end position="314"/>
    </location>
</feature>
<dbReference type="AlphaFoldDB" id="A0AAD0QIH5"/>
<protein>
    <recommendedName>
        <fullName evidence="3">histidine kinase</fullName>
        <ecNumber evidence="3">2.7.13.3</ecNumber>
    </recommendedName>
</protein>
<dbReference type="GO" id="GO:0000155">
    <property type="term" value="F:phosphorelay sensor kinase activity"/>
    <property type="evidence" value="ECO:0007669"/>
    <property type="project" value="InterPro"/>
</dbReference>
<evidence type="ECO:0000256" key="12">
    <source>
        <dbReference type="SAM" id="Coils"/>
    </source>
</evidence>
<keyword evidence="11 13" id="KW-0472">Membrane</keyword>
<evidence type="ECO:0000313" key="15">
    <source>
        <dbReference type="EMBL" id="AXK48081.1"/>
    </source>
</evidence>
<evidence type="ECO:0000256" key="6">
    <source>
        <dbReference type="ARBA" id="ARBA00022679"/>
    </source>
</evidence>
<dbReference type="EC" id="2.7.13.3" evidence="3"/>
<keyword evidence="13" id="KW-0812">Transmembrane</keyword>
<dbReference type="InterPro" id="IPR003594">
    <property type="entry name" value="HATPase_dom"/>
</dbReference>
<evidence type="ECO:0000256" key="7">
    <source>
        <dbReference type="ARBA" id="ARBA00022741"/>
    </source>
</evidence>
<dbReference type="RefSeq" id="WP_115427630.1">
    <property type="nucleotide sequence ID" value="NZ_CP031367.1"/>
</dbReference>
<dbReference type="PROSITE" id="PS50109">
    <property type="entry name" value="HIS_KIN"/>
    <property type="match status" value="1"/>
</dbReference>
<accession>A0AAD0QIH5</accession>
<evidence type="ECO:0000256" key="3">
    <source>
        <dbReference type="ARBA" id="ARBA00012438"/>
    </source>
</evidence>
<evidence type="ECO:0000256" key="2">
    <source>
        <dbReference type="ARBA" id="ARBA00004651"/>
    </source>
</evidence>
<feature type="domain" description="Histidine kinase" evidence="14">
    <location>
        <begin position="332"/>
        <end position="529"/>
    </location>
</feature>
<evidence type="ECO:0000313" key="18">
    <source>
        <dbReference type="Proteomes" id="UP000289132"/>
    </source>
</evidence>
<keyword evidence="18" id="KW-1185">Reference proteome</keyword>
<dbReference type="EMBL" id="CP031367">
    <property type="protein sequence ID" value="AXK48081.1"/>
    <property type="molecule type" value="Genomic_DNA"/>
</dbReference>
<dbReference type="GO" id="GO:0005886">
    <property type="term" value="C:plasma membrane"/>
    <property type="evidence" value="ECO:0007669"/>
    <property type="project" value="UniProtKB-SubCell"/>
</dbReference>
<keyword evidence="8 15" id="KW-0418">Kinase</keyword>
<dbReference type="Gene3D" id="3.30.565.10">
    <property type="entry name" value="Histidine kinase-like ATPase, C-terminal domain"/>
    <property type="match status" value="1"/>
</dbReference>
<evidence type="ECO:0000256" key="10">
    <source>
        <dbReference type="ARBA" id="ARBA00023012"/>
    </source>
</evidence>
<dbReference type="EMBL" id="PDKD01000001">
    <property type="protein sequence ID" value="RXJ93239.1"/>
    <property type="molecule type" value="Genomic_DNA"/>
</dbReference>
<reference evidence="16 18" key="1">
    <citation type="submission" date="2017-10" db="EMBL/GenBank/DDBJ databases">
        <title>Genomics of the genus Arcobacter.</title>
        <authorList>
            <person name="Perez-Cataluna A."/>
            <person name="Figueras M.J."/>
        </authorList>
    </citation>
    <scope>NUCLEOTIDE SEQUENCE [LARGE SCALE GENOMIC DNA]</scope>
    <source>
        <strain evidence="16 18">LMG 25534</strain>
    </source>
</reference>
<evidence type="ECO:0000313" key="16">
    <source>
        <dbReference type="EMBL" id="RXJ93239.1"/>
    </source>
</evidence>